<feature type="transmembrane region" description="Helical" evidence="1">
    <location>
        <begin position="26"/>
        <end position="46"/>
    </location>
</feature>
<dbReference type="Proteomes" id="UP000015524">
    <property type="component" value="Unassembled WGS sequence"/>
</dbReference>
<reference evidence="2 3" key="1">
    <citation type="journal article" date="2013" name="Genome Announc.">
        <title>Draft Genome Sequence of a Hexachlorocyclohexane-Degrading Bacterium, Sphingobium baderi Strain LL03T.</title>
        <authorList>
            <person name="Kaur J."/>
            <person name="Verma H."/>
            <person name="Tripathi C."/>
            <person name="Khurana J.P."/>
            <person name="Lal R."/>
        </authorList>
    </citation>
    <scope>NUCLEOTIDE SEQUENCE [LARGE SCALE GENOMIC DNA]</scope>
    <source>
        <strain evidence="2 3">LL03</strain>
    </source>
</reference>
<feature type="transmembrane region" description="Helical" evidence="1">
    <location>
        <begin position="58"/>
        <end position="79"/>
    </location>
</feature>
<accession>T0GVM9</accession>
<dbReference type="PATRIC" id="fig|1114964.3.peg.910"/>
<evidence type="ECO:0000313" key="2">
    <source>
        <dbReference type="EMBL" id="EQB03993.1"/>
    </source>
</evidence>
<keyword evidence="1" id="KW-0472">Membrane</keyword>
<protein>
    <submittedName>
        <fullName evidence="2">Uncharacterized protein</fullName>
    </submittedName>
</protein>
<evidence type="ECO:0000313" key="3">
    <source>
        <dbReference type="Proteomes" id="UP000015524"/>
    </source>
</evidence>
<feature type="transmembrane region" description="Helical" evidence="1">
    <location>
        <begin position="246"/>
        <end position="264"/>
    </location>
</feature>
<keyword evidence="3" id="KW-1185">Reference proteome</keyword>
<keyword evidence="1" id="KW-1133">Transmembrane helix</keyword>
<dbReference type="eggNOG" id="ENOG50347IU">
    <property type="taxonomic scope" value="Bacteria"/>
</dbReference>
<sequence length="285" mass="31015">MITYTVAPHQTPEIVDGIADLRGTRCLCFGAAVPFLGFAFWLPVAAAGAPNRNPGSDGLIMLLIAMAVALAAGLAVNLIRRGLHPGAWFQVSASGIGYGDGPDPARATDVGNARMIAWEHVVRNPKRAYDIGTSSMRYRALNPRMTFWYRMPEGSLVERSLPLQLREDVLRCLRFRNAHAVRVAMLQHLARREGLRFHPDVFVEAGIDPETWQAMKTPRRILWLAAAATLACLLGFAALVSQSVSPGFLALGAVALLVLAFGITSKGWRAAYPRLSEIITFRPGS</sequence>
<gene>
    <name evidence="2" type="ORF">L485_04730</name>
</gene>
<evidence type="ECO:0000256" key="1">
    <source>
        <dbReference type="SAM" id="Phobius"/>
    </source>
</evidence>
<dbReference type="AlphaFoldDB" id="T0GVM9"/>
<comment type="caution">
    <text evidence="2">The sequence shown here is derived from an EMBL/GenBank/DDBJ whole genome shotgun (WGS) entry which is preliminary data.</text>
</comment>
<name>T0GVM9_9SPHN</name>
<proteinExistence type="predicted"/>
<keyword evidence="1" id="KW-0812">Transmembrane</keyword>
<feature type="transmembrane region" description="Helical" evidence="1">
    <location>
        <begin position="221"/>
        <end position="240"/>
    </location>
</feature>
<organism evidence="2 3">
    <name type="scientific">Sphingobium baderi LL03</name>
    <dbReference type="NCBI Taxonomy" id="1114964"/>
    <lineage>
        <taxon>Bacteria</taxon>
        <taxon>Pseudomonadati</taxon>
        <taxon>Pseudomonadota</taxon>
        <taxon>Alphaproteobacteria</taxon>
        <taxon>Sphingomonadales</taxon>
        <taxon>Sphingomonadaceae</taxon>
        <taxon>Sphingobium</taxon>
    </lineage>
</organism>
<dbReference type="EMBL" id="ATIB01000036">
    <property type="protein sequence ID" value="EQB03993.1"/>
    <property type="molecule type" value="Genomic_DNA"/>
</dbReference>